<accession>A0A381U8D4</accession>
<dbReference type="PANTHER" id="PTHR45266">
    <property type="entry name" value="OXALOACETATE DECARBOXYLASE ALPHA CHAIN"/>
    <property type="match status" value="1"/>
</dbReference>
<evidence type="ECO:0000256" key="2">
    <source>
        <dbReference type="ARBA" id="ARBA00023267"/>
    </source>
</evidence>
<evidence type="ECO:0000313" key="5">
    <source>
        <dbReference type="EMBL" id="SVA24234.1"/>
    </source>
</evidence>
<dbReference type="GO" id="GO:0009317">
    <property type="term" value="C:acetyl-CoA carboxylase complex"/>
    <property type="evidence" value="ECO:0007669"/>
    <property type="project" value="InterPro"/>
</dbReference>
<keyword evidence="2" id="KW-0092">Biotin</keyword>
<evidence type="ECO:0000259" key="4">
    <source>
        <dbReference type="PROSITE" id="PS50968"/>
    </source>
</evidence>
<dbReference type="CDD" id="cd06850">
    <property type="entry name" value="biotinyl_domain"/>
    <property type="match status" value="1"/>
</dbReference>
<name>A0A381U8D4_9ZZZZ</name>
<dbReference type="PRINTS" id="PR01071">
    <property type="entry name" value="ACOABIOTINCC"/>
</dbReference>
<dbReference type="EMBL" id="UINC01005897">
    <property type="protein sequence ID" value="SVA24234.1"/>
    <property type="molecule type" value="Genomic_DNA"/>
</dbReference>
<dbReference type="FunFam" id="2.40.50.100:FF:000003">
    <property type="entry name" value="Acetyl-CoA carboxylase biotin carboxyl carrier protein"/>
    <property type="match status" value="1"/>
</dbReference>
<reference evidence="5" key="1">
    <citation type="submission" date="2018-05" db="EMBL/GenBank/DDBJ databases">
        <authorList>
            <person name="Lanie J.A."/>
            <person name="Ng W.-L."/>
            <person name="Kazmierczak K.M."/>
            <person name="Andrzejewski T.M."/>
            <person name="Davidsen T.M."/>
            <person name="Wayne K.J."/>
            <person name="Tettelin H."/>
            <person name="Glass J.I."/>
            <person name="Rusch D."/>
            <person name="Podicherti R."/>
            <person name="Tsui H.-C.T."/>
            <person name="Winkler M.E."/>
        </authorList>
    </citation>
    <scope>NUCLEOTIDE SEQUENCE</scope>
</reference>
<dbReference type="Pfam" id="PF00364">
    <property type="entry name" value="Biotin_lipoyl"/>
    <property type="match status" value="1"/>
</dbReference>
<dbReference type="AlphaFoldDB" id="A0A381U8D4"/>
<evidence type="ECO:0000256" key="3">
    <source>
        <dbReference type="SAM" id="MobiDB-lite"/>
    </source>
</evidence>
<dbReference type="SUPFAM" id="SSF51230">
    <property type="entry name" value="Single hybrid motif"/>
    <property type="match status" value="1"/>
</dbReference>
<dbReference type="InterPro" id="IPR050709">
    <property type="entry name" value="Biotin_Carboxyl_Carrier/Decarb"/>
</dbReference>
<organism evidence="5">
    <name type="scientific">marine metagenome</name>
    <dbReference type="NCBI Taxonomy" id="408172"/>
    <lineage>
        <taxon>unclassified sequences</taxon>
        <taxon>metagenomes</taxon>
        <taxon>ecological metagenomes</taxon>
    </lineage>
</organism>
<protein>
    <recommendedName>
        <fullName evidence="1">Biotin carboxyl carrier protein of acetyl-CoA carboxylase</fullName>
    </recommendedName>
</protein>
<proteinExistence type="predicted"/>
<dbReference type="GO" id="GO:0006633">
    <property type="term" value="P:fatty acid biosynthetic process"/>
    <property type="evidence" value="ECO:0007669"/>
    <property type="project" value="InterPro"/>
</dbReference>
<dbReference type="GO" id="GO:0003989">
    <property type="term" value="F:acetyl-CoA carboxylase activity"/>
    <property type="evidence" value="ECO:0007669"/>
    <property type="project" value="InterPro"/>
</dbReference>
<dbReference type="InterPro" id="IPR000089">
    <property type="entry name" value="Biotin_lipoyl"/>
</dbReference>
<dbReference type="PANTHER" id="PTHR45266:SF3">
    <property type="entry name" value="OXALOACETATE DECARBOXYLASE ALPHA CHAIN"/>
    <property type="match status" value="1"/>
</dbReference>
<gene>
    <name evidence="5" type="ORF">METZ01_LOCUS77088</name>
</gene>
<dbReference type="NCBIfam" id="TIGR00531">
    <property type="entry name" value="BCCP"/>
    <property type="match status" value="1"/>
</dbReference>
<feature type="domain" description="Lipoyl-binding" evidence="4">
    <location>
        <begin position="75"/>
        <end position="151"/>
    </location>
</feature>
<evidence type="ECO:0000256" key="1">
    <source>
        <dbReference type="ARBA" id="ARBA00017562"/>
    </source>
</evidence>
<dbReference type="InterPro" id="IPR011053">
    <property type="entry name" value="Single_hybrid_motif"/>
</dbReference>
<sequence length="153" mass="17073">MWQDRLKEILYILENSDVNEIDVTFFGIRYRVVKEAPGVEEGLPVATVTPKQTTDRSDIPEMSETATEEPDSTPGVEVLSPMPGTFYRAPSPDDPPFVKEGDSVKKGDPLCIIEAMKIMNEIEAEDNGVIQKIFIESGQAVEFNQPLFIIEPN</sequence>
<dbReference type="PROSITE" id="PS50968">
    <property type="entry name" value="BIOTINYL_LIPOYL"/>
    <property type="match status" value="1"/>
</dbReference>
<feature type="region of interest" description="Disordered" evidence="3">
    <location>
        <begin position="48"/>
        <end position="102"/>
    </location>
</feature>
<dbReference type="Gene3D" id="2.40.50.100">
    <property type="match status" value="1"/>
</dbReference>
<dbReference type="InterPro" id="IPR001249">
    <property type="entry name" value="AcCoA_biotinCC"/>
</dbReference>